<evidence type="ECO:0000313" key="3">
    <source>
        <dbReference type="Proteomes" id="UP000186894"/>
    </source>
</evidence>
<feature type="chain" id="PRO_5010326880" evidence="1">
    <location>
        <begin position="21"/>
        <end position="165"/>
    </location>
</feature>
<keyword evidence="1" id="KW-0732">Signal</keyword>
<dbReference type="AlphaFoldDB" id="A0A1Q8ZT45"/>
<gene>
    <name evidence="2" type="ORF">BJF95_17345</name>
</gene>
<evidence type="ECO:0000256" key="1">
    <source>
        <dbReference type="SAM" id="SignalP"/>
    </source>
</evidence>
<dbReference type="Proteomes" id="UP000186894">
    <property type="component" value="Unassembled WGS sequence"/>
</dbReference>
<name>A0A1Q8ZT45_9HYPH</name>
<reference evidence="2 3" key="1">
    <citation type="submission" date="2016-09" db="EMBL/GenBank/DDBJ databases">
        <title>Rhizobium oryziradicis sp. nov., isolated from the root of rice.</title>
        <authorList>
            <person name="Zhao J."/>
            <person name="Zhang X."/>
        </authorList>
    </citation>
    <scope>NUCLEOTIDE SEQUENCE [LARGE SCALE GENOMIC DNA]</scope>
    <source>
        <strain evidence="2 3">N19</strain>
    </source>
</reference>
<evidence type="ECO:0000313" key="2">
    <source>
        <dbReference type="EMBL" id="OLP45108.1"/>
    </source>
</evidence>
<proteinExistence type="predicted"/>
<feature type="signal peptide" evidence="1">
    <location>
        <begin position="1"/>
        <end position="20"/>
    </location>
</feature>
<protein>
    <submittedName>
        <fullName evidence="2">Uncharacterized protein</fullName>
    </submittedName>
</protein>
<dbReference type="Gene3D" id="3.90.420.10">
    <property type="entry name" value="Oxidoreductase, molybdopterin-binding domain"/>
    <property type="match status" value="1"/>
</dbReference>
<dbReference type="STRING" id="1867956.BJF95_17345"/>
<keyword evidence="3" id="KW-1185">Reference proteome</keyword>
<dbReference type="InterPro" id="IPR036374">
    <property type="entry name" value="OxRdtase_Mopterin-bd_sf"/>
</dbReference>
<dbReference type="OrthoDB" id="9798763at2"/>
<comment type="caution">
    <text evidence="2">The sequence shown here is derived from an EMBL/GenBank/DDBJ whole genome shotgun (WGS) entry which is preliminary data.</text>
</comment>
<dbReference type="RefSeq" id="WP_075639023.1">
    <property type="nucleotide sequence ID" value="NZ_MKIM01000025.1"/>
</dbReference>
<dbReference type="EMBL" id="MKIM01000025">
    <property type="protein sequence ID" value="OLP45108.1"/>
    <property type="molecule type" value="Genomic_DNA"/>
</dbReference>
<sequence>MKRLLMTVAACLFMATPLMALDTPKGAVILTVKGTLAHPNSGADAVFDLAMLDALKGRSATMETPWTEGKVTFSGPLLRAVLEAAGAPAGSLKVRALNDYAVVVPAADAGTFEVIVATRLNGKTMSVRDKGPTMLVYPFDLNPKLYTETYFSRSVWQIKDIEIIP</sequence>
<organism evidence="2 3">
    <name type="scientific">Rhizobium oryziradicis</name>
    <dbReference type="NCBI Taxonomy" id="1867956"/>
    <lineage>
        <taxon>Bacteria</taxon>
        <taxon>Pseudomonadati</taxon>
        <taxon>Pseudomonadota</taxon>
        <taxon>Alphaproteobacteria</taxon>
        <taxon>Hyphomicrobiales</taxon>
        <taxon>Rhizobiaceae</taxon>
        <taxon>Rhizobium/Agrobacterium group</taxon>
        <taxon>Rhizobium</taxon>
    </lineage>
</organism>
<accession>A0A1Q8ZT45</accession>
<dbReference type="SUPFAM" id="SSF56524">
    <property type="entry name" value="Oxidoreductase molybdopterin-binding domain"/>
    <property type="match status" value="1"/>
</dbReference>